<organism evidence="1 2">
    <name type="scientific">Nocardioides phosphati</name>
    <dbReference type="NCBI Taxonomy" id="1867775"/>
    <lineage>
        <taxon>Bacteria</taxon>
        <taxon>Bacillati</taxon>
        <taxon>Actinomycetota</taxon>
        <taxon>Actinomycetes</taxon>
        <taxon>Propionibacteriales</taxon>
        <taxon>Nocardioidaceae</taxon>
        <taxon>Nocardioides</taxon>
    </lineage>
</organism>
<dbReference type="RefSeq" id="WP_188782356.1">
    <property type="nucleotide sequence ID" value="NZ_BMNI01000001.1"/>
</dbReference>
<accession>A0ABQ2N6J7</accession>
<evidence type="ECO:0000313" key="2">
    <source>
        <dbReference type="Proteomes" id="UP000655410"/>
    </source>
</evidence>
<evidence type="ECO:0000313" key="1">
    <source>
        <dbReference type="EMBL" id="GGO85206.1"/>
    </source>
</evidence>
<proteinExistence type="predicted"/>
<name>A0ABQ2N6J7_9ACTN</name>
<comment type="caution">
    <text evidence="1">The sequence shown here is derived from an EMBL/GenBank/DDBJ whole genome shotgun (WGS) entry which is preliminary data.</text>
</comment>
<gene>
    <name evidence="1" type="ORF">GCM10011584_04590</name>
</gene>
<sequence length="331" mass="36382">MSLTRHLDDPESAVRRHFEVTYPHVKEVRFAATSVPASSITIDGRSQSLVTLDRFNPGQPKVLPGAELAGDSQFDWGAAGTAFDYRIRLLLAPQDPAGFVAAAGARNLRRRWHKPSSPAAWTELVEAVADIQTRPSGASEAGAHPSSTRAARLCGLLALYEQLYRVPESYLTQHPLLLAGPHAGLDELLGLVDDRLVNDVATLTLLFTESQPELAGHHQQVVSNPTFDRSSDLGGADADLIVDGTLLELKTVKTPALNKITVWQLLGYLLADTTDRQRIRAVGWYFSRHGYLWRLPVEELLSRLHGGSLDLARAREQFADVLLASRLPHDR</sequence>
<protein>
    <submittedName>
        <fullName evidence="1">Uncharacterized protein</fullName>
    </submittedName>
</protein>
<dbReference type="Proteomes" id="UP000655410">
    <property type="component" value="Unassembled WGS sequence"/>
</dbReference>
<reference evidence="2" key="1">
    <citation type="journal article" date="2019" name="Int. J. Syst. Evol. Microbiol.">
        <title>The Global Catalogue of Microorganisms (GCM) 10K type strain sequencing project: providing services to taxonomists for standard genome sequencing and annotation.</title>
        <authorList>
            <consortium name="The Broad Institute Genomics Platform"/>
            <consortium name="The Broad Institute Genome Sequencing Center for Infectious Disease"/>
            <person name="Wu L."/>
            <person name="Ma J."/>
        </authorList>
    </citation>
    <scope>NUCLEOTIDE SEQUENCE [LARGE SCALE GENOMIC DNA]</scope>
    <source>
        <strain evidence="2">CGMCC 4.7371</strain>
    </source>
</reference>
<dbReference type="EMBL" id="BMNI01000001">
    <property type="protein sequence ID" value="GGO85206.1"/>
    <property type="molecule type" value="Genomic_DNA"/>
</dbReference>
<keyword evidence="2" id="KW-1185">Reference proteome</keyword>